<accession>A0A7S3HMT5</accession>
<evidence type="ECO:0000256" key="9">
    <source>
        <dbReference type="ARBA" id="ARBA00022917"/>
    </source>
</evidence>
<reference evidence="14" key="1">
    <citation type="submission" date="2021-01" db="EMBL/GenBank/DDBJ databases">
        <authorList>
            <person name="Corre E."/>
            <person name="Pelletier E."/>
            <person name="Niang G."/>
            <person name="Scheremetjew M."/>
            <person name="Finn R."/>
            <person name="Kale V."/>
            <person name="Holt S."/>
            <person name="Cochrane G."/>
            <person name="Meng A."/>
            <person name="Brown T."/>
            <person name="Cohen L."/>
        </authorList>
    </citation>
    <scope>NUCLEOTIDE SEQUENCE</scope>
    <source>
        <strain evidence="14">CCAP 955/1</strain>
    </source>
</reference>
<proteinExistence type="inferred from homology"/>
<dbReference type="InterPro" id="IPR002305">
    <property type="entry name" value="aa-tRNA-synth_Ic"/>
</dbReference>
<evidence type="ECO:0000256" key="10">
    <source>
        <dbReference type="ARBA" id="ARBA00023146"/>
    </source>
</evidence>
<evidence type="ECO:0000256" key="7">
    <source>
        <dbReference type="ARBA" id="ARBA00022741"/>
    </source>
</evidence>
<dbReference type="NCBIfam" id="NF006330">
    <property type="entry name" value="PRK08560.1"/>
    <property type="match status" value="1"/>
</dbReference>
<keyword evidence="6 13" id="KW-0436">Ligase</keyword>
<dbReference type="GO" id="GO:0006437">
    <property type="term" value="P:tyrosyl-tRNA aminoacylation"/>
    <property type="evidence" value="ECO:0007669"/>
    <property type="project" value="TreeGrafter"/>
</dbReference>
<evidence type="ECO:0000256" key="4">
    <source>
        <dbReference type="ARBA" id="ARBA00013160"/>
    </source>
</evidence>
<keyword evidence="5" id="KW-0963">Cytoplasm</keyword>
<dbReference type="PANTHER" id="PTHR46264:SF4">
    <property type="entry name" value="TYROSINE--TRNA LIGASE, CYTOPLASMIC"/>
    <property type="match status" value="1"/>
</dbReference>
<evidence type="ECO:0000256" key="11">
    <source>
        <dbReference type="ARBA" id="ARBA00033323"/>
    </source>
</evidence>
<comment type="catalytic activity">
    <reaction evidence="12">
        <text>tRNA(Tyr) + L-tyrosine + ATP = L-tyrosyl-tRNA(Tyr) + AMP + diphosphate + H(+)</text>
        <dbReference type="Rhea" id="RHEA:10220"/>
        <dbReference type="Rhea" id="RHEA-COMP:9706"/>
        <dbReference type="Rhea" id="RHEA-COMP:9707"/>
        <dbReference type="ChEBI" id="CHEBI:15378"/>
        <dbReference type="ChEBI" id="CHEBI:30616"/>
        <dbReference type="ChEBI" id="CHEBI:33019"/>
        <dbReference type="ChEBI" id="CHEBI:58315"/>
        <dbReference type="ChEBI" id="CHEBI:78442"/>
        <dbReference type="ChEBI" id="CHEBI:78536"/>
        <dbReference type="ChEBI" id="CHEBI:456215"/>
        <dbReference type="EC" id="6.1.1.1"/>
    </reaction>
</comment>
<dbReference type="Gene3D" id="3.40.50.620">
    <property type="entry name" value="HUPs"/>
    <property type="match status" value="2"/>
</dbReference>
<evidence type="ECO:0000256" key="5">
    <source>
        <dbReference type="ARBA" id="ARBA00022490"/>
    </source>
</evidence>
<dbReference type="InterPro" id="IPR050489">
    <property type="entry name" value="Tyr-tRNA_synthase"/>
</dbReference>
<dbReference type="GO" id="GO:0005524">
    <property type="term" value="F:ATP binding"/>
    <property type="evidence" value="ECO:0007669"/>
    <property type="project" value="UniProtKB-KW"/>
</dbReference>
<evidence type="ECO:0000313" key="14">
    <source>
        <dbReference type="EMBL" id="CAE0299593.1"/>
    </source>
</evidence>
<evidence type="ECO:0000256" key="2">
    <source>
        <dbReference type="ARBA" id="ARBA00004514"/>
    </source>
</evidence>
<sequence length="423" mass="47501">MSTVPTKKFQVCSGPGAGAQTVEVKFADLSFTPTTQVKVNKSSKFSVVDTKSVDQPVPKKKSAVAAPAPVEENLFVSNLSVEEKVRIAMSVGEETLTVEELTALFTSRQHPIVYDGFEPSGRMHIAQGVLRAINVNKLTSTGCLFKFWVADWFAQLNNKMDGDLKKIRMIGQYMIEIWKAIGMDMQNVRFLWASDEINAHAEEYWSLVMDVARVNNLARIQRCCTIMGRKDTEEMSAAQIFYPCMQCADVFFLKADICQLGMDQRKVNMLAREYAGTKKKKFKPVIISHHMLSGLKEGQEKMSKSDPDSAIFMEDSAEDVKRKIKKAFCPPEVVDKNPIMDYAKNIIFGYYGTMTVNSAEGPVVYNAYETLEEDYKSGRVHPGDLKAAVTEALNRILEPVRAHFATGEPKILLDKIKKFKVTR</sequence>
<dbReference type="PANTHER" id="PTHR46264">
    <property type="entry name" value="TYROSINE-TRNA LIGASE"/>
    <property type="match status" value="1"/>
</dbReference>
<dbReference type="InterPro" id="IPR023617">
    <property type="entry name" value="Tyr-tRNA-ligase_arc/euk-type"/>
</dbReference>
<evidence type="ECO:0000256" key="1">
    <source>
        <dbReference type="ARBA" id="ARBA00002025"/>
    </source>
</evidence>
<name>A0A7S3HMT5_9STRA</name>
<dbReference type="FunFam" id="3.40.50.620:FF:000085">
    <property type="entry name" value="Tyrosine--tRNA ligase 1 cytoplasmic"/>
    <property type="match status" value="1"/>
</dbReference>
<dbReference type="SUPFAM" id="SSF52374">
    <property type="entry name" value="Nucleotidylyl transferase"/>
    <property type="match status" value="1"/>
</dbReference>
<evidence type="ECO:0000256" key="3">
    <source>
        <dbReference type="ARBA" id="ARBA00005594"/>
    </source>
</evidence>
<dbReference type="GO" id="GO:0005829">
    <property type="term" value="C:cytosol"/>
    <property type="evidence" value="ECO:0007669"/>
    <property type="project" value="UniProtKB-SubCell"/>
</dbReference>
<organism evidence="14">
    <name type="scientific">Spumella elongata</name>
    <dbReference type="NCBI Taxonomy" id="89044"/>
    <lineage>
        <taxon>Eukaryota</taxon>
        <taxon>Sar</taxon>
        <taxon>Stramenopiles</taxon>
        <taxon>Ochrophyta</taxon>
        <taxon>Chrysophyceae</taxon>
        <taxon>Chromulinales</taxon>
        <taxon>Chromulinaceae</taxon>
        <taxon>Spumella</taxon>
    </lineage>
</organism>
<dbReference type="GO" id="GO:0004831">
    <property type="term" value="F:tyrosine-tRNA ligase activity"/>
    <property type="evidence" value="ECO:0007669"/>
    <property type="project" value="UniProtKB-EC"/>
</dbReference>
<comment type="similarity">
    <text evidence="3 13">Belongs to the class-I aminoacyl-tRNA synthetase family.</text>
</comment>
<keyword evidence="10 13" id="KW-0030">Aminoacyl-tRNA synthetase</keyword>
<gene>
    <name evidence="14" type="ORF">SELO1098_LOCUS28447</name>
</gene>
<dbReference type="PIRSF" id="PIRSF006588">
    <property type="entry name" value="TyrRS_arch_euk"/>
    <property type="match status" value="1"/>
</dbReference>
<comment type="function">
    <text evidence="1">Catalyzes the attachment of tyrosine to tRNA(Tyr) in a two-step reaction: tyrosine is first activated by ATP to form Tyr-AMP and then transferred to the acceptor end of tRNA(Tyr).</text>
</comment>
<dbReference type="EMBL" id="HBIC01055410">
    <property type="protein sequence ID" value="CAE0299593.1"/>
    <property type="molecule type" value="Transcribed_RNA"/>
</dbReference>
<keyword evidence="9 13" id="KW-0648">Protein biosynthesis</keyword>
<evidence type="ECO:0000256" key="8">
    <source>
        <dbReference type="ARBA" id="ARBA00022840"/>
    </source>
</evidence>
<dbReference type="InterPro" id="IPR014729">
    <property type="entry name" value="Rossmann-like_a/b/a_fold"/>
</dbReference>
<evidence type="ECO:0000256" key="13">
    <source>
        <dbReference type="RuleBase" id="RU363036"/>
    </source>
</evidence>
<evidence type="ECO:0000256" key="12">
    <source>
        <dbReference type="ARBA" id="ARBA00048248"/>
    </source>
</evidence>
<dbReference type="EC" id="6.1.1.1" evidence="4"/>
<comment type="subcellular location">
    <subcellularLocation>
        <location evidence="2">Cytoplasm</location>
        <location evidence="2">Cytosol</location>
    </subcellularLocation>
</comment>
<keyword evidence="7 13" id="KW-0547">Nucleotide-binding</keyword>
<dbReference type="FunFam" id="3.40.50.620:FF:000103">
    <property type="entry name" value="tyrosine--tRNA ligase 1, cytoplasmic"/>
    <property type="match status" value="1"/>
</dbReference>
<protein>
    <recommendedName>
        <fullName evidence="4">tyrosine--tRNA ligase</fullName>
        <ecNumber evidence="4">6.1.1.1</ecNumber>
    </recommendedName>
    <alternativeName>
        <fullName evidence="11">Tyrosyl-tRNA synthetase</fullName>
    </alternativeName>
</protein>
<dbReference type="Pfam" id="PF00579">
    <property type="entry name" value="tRNA-synt_1b"/>
    <property type="match status" value="1"/>
</dbReference>
<dbReference type="AlphaFoldDB" id="A0A7S3HMT5"/>
<evidence type="ECO:0000256" key="6">
    <source>
        <dbReference type="ARBA" id="ARBA00022598"/>
    </source>
</evidence>
<keyword evidence="8 13" id="KW-0067">ATP-binding</keyword>